<dbReference type="RefSeq" id="WP_271337602.1">
    <property type="nucleotide sequence ID" value="NZ_JAMZNK010000042.1"/>
</dbReference>
<evidence type="ECO:0000313" key="2">
    <source>
        <dbReference type="Proteomes" id="UP001212170"/>
    </source>
</evidence>
<reference evidence="1 2" key="1">
    <citation type="journal article" date="2023" name="Chemosphere">
        <title>Whole genome analysis of Flavobacterium aziz-sancarii sp. nov., isolated from Ardley Island (Antarctica), revealed a rich resistome and bioremediation potential.</title>
        <authorList>
            <person name="Otur C."/>
            <person name="Okay S."/>
            <person name="Kurt-Kizildogan A."/>
        </authorList>
    </citation>
    <scope>NUCLEOTIDE SEQUENCE [LARGE SCALE GENOMIC DNA]</scope>
    <source>
        <strain evidence="1 2">AC</strain>
    </source>
</reference>
<gene>
    <name evidence="1" type="ORF">NJT12_19500</name>
</gene>
<organism evidence="1 2">
    <name type="scientific">Flavobacterium azizsancarii</name>
    <dbReference type="NCBI Taxonomy" id="2961580"/>
    <lineage>
        <taxon>Bacteria</taxon>
        <taxon>Pseudomonadati</taxon>
        <taxon>Bacteroidota</taxon>
        <taxon>Flavobacteriia</taxon>
        <taxon>Flavobacteriales</taxon>
        <taxon>Flavobacteriaceae</taxon>
        <taxon>Flavobacterium</taxon>
    </lineage>
</organism>
<evidence type="ECO:0000313" key="1">
    <source>
        <dbReference type="EMBL" id="MDA6071815.1"/>
    </source>
</evidence>
<keyword evidence="2" id="KW-1185">Reference proteome</keyword>
<proteinExistence type="predicted"/>
<sequence length="57" mass="5773">MRILDNEKAEILGSLLTSGFGVSALGASTTSLFFAVSTSGAVVFAVSTFGVLTSTIE</sequence>
<protein>
    <submittedName>
        <fullName evidence="1">Uncharacterized protein</fullName>
    </submittedName>
</protein>
<dbReference type="EMBL" id="JAMZNK010000042">
    <property type="protein sequence ID" value="MDA6071815.1"/>
    <property type="molecule type" value="Genomic_DNA"/>
</dbReference>
<name>A0ABT4WIC5_9FLAO</name>
<comment type="caution">
    <text evidence="1">The sequence shown here is derived from an EMBL/GenBank/DDBJ whole genome shotgun (WGS) entry which is preliminary data.</text>
</comment>
<dbReference type="Proteomes" id="UP001212170">
    <property type="component" value="Unassembled WGS sequence"/>
</dbReference>
<accession>A0ABT4WIC5</accession>